<dbReference type="Gene3D" id="3.40.630.30">
    <property type="match status" value="1"/>
</dbReference>
<feature type="compositionally biased region" description="Basic and acidic residues" evidence="1">
    <location>
        <begin position="152"/>
        <end position="161"/>
    </location>
</feature>
<reference evidence="2" key="2">
    <citation type="submission" date="2023-06" db="EMBL/GenBank/DDBJ databases">
        <authorList>
            <consortium name="Lawrence Berkeley National Laboratory"/>
            <person name="Haridas S."/>
            <person name="Hensen N."/>
            <person name="Bonometti L."/>
            <person name="Westerberg I."/>
            <person name="Brannstrom I.O."/>
            <person name="Guillou S."/>
            <person name="Cros-Aarteil S."/>
            <person name="Calhoun S."/>
            <person name="Kuo A."/>
            <person name="Mondo S."/>
            <person name="Pangilinan J."/>
            <person name="Riley R."/>
            <person name="Labutti K."/>
            <person name="Andreopoulos B."/>
            <person name="Lipzen A."/>
            <person name="Chen C."/>
            <person name="Yanf M."/>
            <person name="Daum C."/>
            <person name="Ng V."/>
            <person name="Clum A."/>
            <person name="Steindorff A."/>
            <person name="Ohm R."/>
            <person name="Martin F."/>
            <person name="Silar P."/>
            <person name="Natvig D."/>
            <person name="Lalanne C."/>
            <person name="Gautier V."/>
            <person name="Ament-Velasquez S.L."/>
            <person name="Kruys A."/>
            <person name="Hutchinson M.I."/>
            <person name="Powell A.J."/>
            <person name="Barry K."/>
            <person name="Miller A.N."/>
            <person name="Grigoriev I.V."/>
            <person name="Debuchy R."/>
            <person name="Gladieux P."/>
            <person name="Thoren M.H."/>
            <person name="Johannesson H."/>
        </authorList>
    </citation>
    <scope>NUCLEOTIDE SEQUENCE</scope>
    <source>
        <strain evidence="2">CBS 314.62</strain>
    </source>
</reference>
<sequence>MSDLDPPSPTTKLEPGTPPPSTIFPAAPPLGSLRRATLADIPRLATVAIASFFSADFFQWQFRHNTEYLWNITAFYEGYFTRMLLHPNHIVLVAEDGYSMLEDSDVQSIFVVKEDPAPPNARVIVGVGVWDLGPTSSRFGQFFPPPPESEEERERIRRTDEQPLGQGYDDRHGGVVLKRFKSLLKSSLSEHSTLDTLVVHPAYWRRGHGQRLVK</sequence>
<dbReference type="EMBL" id="JAULSO010000002">
    <property type="protein sequence ID" value="KAK3687437.1"/>
    <property type="molecule type" value="Genomic_DNA"/>
</dbReference>
<dbReference type="InterPro" id="IPR016181">
    <property type="entry name" value="Acyl_CoA_acyltransferase"/>
</dbReference>
<evidence type="ECO:0000313" key="3">
    <source>
        <dbReference type="Proteomes" id="UP001270362"/>
    </source>
</evidence>
<protein>
    <submittedName>
        <fullName evidence="2">Uncharacterized protein</fullName>
    </submittedName>
</protein>
<comment type="caution">
    <text evidence="2">The sequence shown here is derived from an EMBL/GenBank/DDBJ whole genome shotgun (WGS) entry which is preliminary data.</text>
</comment>
<keyword evidence="3" id="KW-1185">Reference proteome</keyword>
<proteinExistence type="predicted"/>
<dbReference type="Proteomes" id="UP001270362">
    <property type="component" value="Unassembled WGS sequence"/>
</dbReference>
<gene>
    <name evidence="2" type="ORF">B0T22DRAFT_128447</name>
</gene>
<evidence type="ECO:0000256" key="1">
    <source>
        <dbReference type="SAM" id="MobiDB-lite"/>
    </source>
</evidence>
<feature type="region of interest" description="Disordered" evidence="1">
    <location>
        <begin position="141"/>
        <end position="168"/>
    </location>
</feature>
<dbReference type="AlphaFoldDB" id="A0AAE1CBH5"/>
<organism evidence="2 3">
    <name type="scientific">Podospora appendiculata</name>
    <dbReference type="NCBI Taxonomy" id="314037"/>
    <lineage>
        <taxon>Eukaryota</taxon>
        <taxon>Fungi</taxon>
        <taxon>Dikarya</taxon>
        <taxon>Ascomycota</taxon>
        <taxon>Pezizomycotina</taxon>
        <taxon>Sordariomycetes</taxon>
        <taxon>Sordariomycetidae</taxon>
        <taxon>Sordariales</taxon>
        <taxon>Podosporaceae</taxon>
        <taxon>Podospora</taxon>
    </lineage>
</organism>
<name>A0AAE1CBH5_9PEZI</name>
<reference evidence="2" key="1">
    <citation type="journal article" date="2023" name="Mol. Phylogenet. Evol.">
        <title>Genome-scale phylogeny and comparative genomics of the fungal order Sordariales.</title>
        <authorList>
            <person name="Hensen N."/>
            <person name="Bonometti L."/>
            <person name="Westerberg I."/>
            <person name="Brannstrom I.O."/>
            <person name="Guillou S."/>
            <person name="Cros-Aarteil S."/>
            <person name="Calhoun S."/>
            <person name="Haridas S."/>
            <person name="Kuo A."/>
            <person name="Mondo S."/>
            <person name="Pangilinan J."/>
            <person name="Riley R."/>
            <person name="LaButti K."/>
            <person name="Andreopoulos B."/>
            <person name="Lipzen A."/>
            <person name="Chen C."/>
            <person name="Yan M."/>
            <person name="Daum C."/>
            <person name="Ng V."/>
            <person name="Clum A."/>
            <person name="Steindorff A."/>
            <person name="Ohm R.A."/>
            <person name="Martin F."/>
            <person name="Silar P."/>
            <person name="Natvig D.O."/>
            <person name="Lalanne C."/>
            <person name="Gautier V."/>
            <person name="Ament-Velasquez S.L."/>
            <person name="Kruys A."/>
            <person name="Hutchinson M.I."/>
            <person name="Powell A.J."/>
            <person name="Barry K."/>
            <person name="Miller A.N."/>
            <person name="Grigoriev I.V."/>
            <person name="Debuchy R."/>
            <person name="Gladieux P."/>
            <person name="Hiltunen Thoren M."/>
            <person name="Johannesson H."/>
        </authorList>
    </citation>
    <scope>NUCLEOTIDE SEQUENCE</scope>
    <source>
        <strain evidence="2">CBS 314.62</strain>
    </source>
</reference>
<dbReference type="SUPFAM" id="SSF55729">
    <property type="entry name" value="Acyl-CoA N-acyltransferases (Nat)"/>
    <property type="match status" value="1"/>
</dbReference>
<evidence type="ECO:0000313" key="2">
    <source>
        <dbReference type="EMBL" id="KAK3687437.1"/>
    </source>
</evidence>
<feature type="compositionally biased region" description="Pro residues" evidence="1">
    <location>
        <begin position="16"/>
        <end position="25"/>
    </location>
</feature>
<accession>A0AAE1CBH5</accession>
<feature type="region of interest" description="Disordered" evidence="1">
    <location>
        <begin position="1"/>
        <end position="25"/>
    </location>
</feature>
<dbReference type="CDD" id="cd04301">
    <property type="entry name" value="NAT_SF"/>
    <property type="match status" value="1"/>
</dbReference>